<proteinExistence type="predicted"/>
<organism evidence="2 3">
    <name type="scientific">Vanrija pseudolonga</name>
    <dbReference type="NCBI Taxonomy" id="143232"/>
    <lineage>
        <taxon>Eukaryota</taxon>
        <taxon>Fungi</taxon>
        <taxon>Dikarya</taxon>
        <taxon>Basidiomycota</taxon>
        <taxon>Agaricomycotina</taxon>
        <taxon>Tremellomycetes</taxon>
        <taxon>Trichosporonales</taxon>
        <taxon>Trichosporonaceae</taxon>
        <taxon>Vanrija</taxon>
    </lineage>
</organism>
<keyword evidence="1" id="KW-0732">Signal</keyword>
<name>A0AAF0Y3H9_9TREE</name>
<feature type="chain" id="PRO_5041971224" evidence="1">
    <location>
        <begin position="19"/>
        <end position="93"/>
    </location>
</feature>
<dbReference type="EMBL" id="CP086715">
    <property type="protein sequence ID" value="WOO79535.1"/>
    <property type="molecule type" value="Genomic_DNA"/>
</dbReference>
<dbReference type="RefSeq" id="XP_062625567.1">
    <property type="nucleotide sequence ID" value="XM_062769583.1"/>
</dbReference>
<dbReference type="GeneID" id="87806305"/>
<dbReference type="AlphaFoldDB" id="A0AAF0Y3H9"/>
<accession>A0AAF0Y3H9</accession>
<gene>
    <name evidence="2" type="ORF">LOC62_02G003059</name>
</gene>
<evidence type="ECO:0000313" key="2">
    <source>
        <dbReference type="EMBL" id="WOO79535.1"/>
    </source>
</evidence>
<dbReference type="Proteomes" id="UP000827549">
    <property type="component" value="Chromosome 2"/>
</dbReference>
<protein>
    <submittedName>
        <fullName evidence="2">Uncharacterized protein</fullName>
    </submittedName>
</protein>
<evidence type="ECO:0000313" key="3">
    <source>
        <dbReference type="Proteomes" id="UP000827549"/>
    </source>
</evidence>
<feature type="signal peptide" evidence="1">
    <location>
        <begin position="1"/>
        <end position="18"/>
    </location>
</feature>
<reference evidence="2" key="1">
    <citation type="submission" date="2023-10" db="EMBL/GenBank/DDBJ databases">
        <authorList>
            <person name="Noh H."/>
        </authorList>
    </citation>
    <scope>NUCLEOTIDE SEQUENCE</scope>
    <source>
        <strain evidence="2">DUCC4014</strain>
    </source>
</reference>
<evidence type="ECO:0000256" key="1">
    <source>
        <dbReference type="SAM" id="SignalP"/>
    </source>
</evidence>
<sequence length="93" mass="9784">MKLSLIALALAATTATVAMPSPDADADAHAEARALPKYCLAGKECRMASAKACWDFCSPSNWDGSMSSLCENGKWSCCCTKKNSAGPWIPSPI</sequence>
<keyword evidence="3" id="KW-1185">Reference proteome</keyword>